<dbReference type="AlphaFoldDB" id="Q5BTI6"/>
<dbReference type="PANTHER" id="PTHR12658">
    <property type="entry name" value="BETA-TUBULIN COFACTOR D"/>
    <property type="match status" value="1"/>
</dbReference>
<dbReference type="GO" id="GO:0016328">
    <property type="term" value="C:lateral plasma membrane"/>
    <property type="evidence" value="ECO:0007669"/>
    <property type="project" value="TreeGrafter"/>
</dbReference>
<dbReference type="InterPro" id="IPR033162">
    <property type="entry name" value="TBCD"/>
</dbReference>
<evidence type="ECO:0000313" key="1">
    <source>
        <dbReference type="EMBL" id="AAX30149.1"/>
    </source>
</evidence>
<protein>
    <submittedName>
        <fullName evidence="1">SJCHGC00988 protein</fullName>
    </submittedName>
</protein>
<name>Q5BTI6_SCHJA</name>
<dbReference type="GO" id="GO:0048487">
    <property type="term" value="F:beta-tubulin binding"/>
    <property type="evidence" value="ECO:0007669"/>
    <property type="project" value="InterPro"/>
</dbReference>
<accession>Q5BTI6</accession>
<organism evidence="1">
    <name type="scientific">Schistosoma japonicum</name>
    <name type="common">Blood fluke</name>
    <dbReference type="NCBI Taxonomy" id="6182"/>
    <lineage>
        <taxon>Eukaryota</taxon>
        <taxon>Metazoa</taxon>
        <taxon>Spiralia</taxon>
        <taxon>Lophotrochozoa</taxon>
        <taxon>Platyhelminthes</taxon>
        <taxon>Trematoda</taxon>
        <taxon>Digenea</taxon>
        <taxon>Strigeidida</taxon>
        <taxon>Schistosomatoidea</taxon>
        <taxon>Schistosomatidae</taxon>
        <taxon>Schistosoma</taxon>
    </lineage>
</organism>
<dbReference type="GO" id="GO:0005096">
    <property type="term" value="F:GTPase activator activity"/>
    <property type="evidence" value="ECO:0007669"/>
    <property type="project" value="InterPro"/>
</dbReference>
<reference evidence="1" key="2">
    <citation type="journal article" date="2006" name="PLoS Pathog.">
        <title>New perspectives on host-parasite interplay by comparative transcriptomic and proteomic analyses of Schistosoma japonicum.</title>
        <authorList>
            <person name="Liu F."/>
            <person name="Lu J."/>
            <person name="Hu W."/>
            <person name="Wang S.Y."/>
            <person name="Cui S.J."/>
            <person name="Chi M."/>
            <person name="Yan Q."/>
            <person name="Wang X.R."/>
            <person name="Song H.D."/>
            <person name="Xu X.N."/>
            <person name="Wang J.J."/>
            <person name="Zhang X.L."/>
            <person name="Zhang X."/>
            <person name="Wang Z.Q."/>
            <person name="Xue C.L."/>
            <person name="Brindley P.J."/>
            <person name="McManus D.P."/>
            <person name="Yang P.Y."/>
            <person name="Feng Z."/>
            <person name="Chen Z."/>
            <person name="Han Z.G."/>
        </authorList>
    </citation>
    <scope>NUCLEOTIDE SEQUENCE</scope>
</reference>
<dbReference type="GO" id="GO:0007023">
    <property type="term" value="P:post-chaperonin tubulin folding pathway"/>
    <property type="evidence" value="ECO:0007669"/>
    <property type="project" value="InterPro"/>
</dbReference>
<dbReference type="GO" id="GO:0007021">
    <property type="term" value="P:tubulin complex assembly"/>
    <property type="evidence" value="ECO:0007669"/>
    <property type="project" value="InterPro"/>
</dbReference>
<reference evidence="1" key="1">
    <citation type="submission" date="2005-01" db="EMBL/GenBank/DDBJ databases">
        <authorList>
            <person name="Han Z."/>
        </authorList>
    </citation>
    <scope>NUCLEOTIDE SEQUENCE</scope>
</reference>
<proteinExistence type="evidence at transcript level"/>
<sequence>MLQFAGRIRNRSLSLMMVTLGSRYPLVRKATATELYECLLVHELCPPEVLDQLSSILTETIWDADIQVVRPIRNQLCELFQVPVPSVKSKSQNNESR</sequence>
<dbReference type="PANTHER" id="PTHR12658:SF0">
    <property type="entry name" value="TUBULIN-SPECIFIC CHAPERONE D"/>
    <property type="match status" value="1"/>
</dbReference>
<dbReference type="GO" id="GO:0000226">
    <property type="term" value="P:microtubule cytoskeleton organization"/>
    <property type="evidence" value="ECO:0007669"/>
    <property type="project" value="TreeGrafter"/>
</dbReference>
<dbReference type="GO" id="GO:0034333">
    <property type="term" value="P:adherens junction assembly"/>
    <property type="evidence" value="ECO:0007669"/>
    <property type="project" value="TreeGrafter"/>
</dbReference>
<dbReference type="EMBL" id="AY914928">
    <property type="protein sequence ID" value="AAX30149.1"/>
    <property type="molecule type" value="mRNA"/>
</dbReference>
<dbReference type="GO" id="GO:0070830">
    <property type="term" value="P:bicellular tight junction assembly"/>
    <property type="evidence" value="ECO:0007669"/>
    <property type="project" value="TreeGrafter"/>
</dbReference>